<keyword evidence="8" id="KW-0443">Lipid metabolism</keyword>
<dbReference type="GO" id="GO:0006656">
    <property type="term" value="P:phosphatidylcholine biosynthetic process"/>
    <property type="evidence" value="ECO:0007669"/>
    <property type="project" value="TreeGrafter"/>
</dbReference>
<dbReference type="AlphaFoldDB" id="M7ZJT5"/>
<dbReference type="PANTHER" id="PTHR31201">
    <property type="entry name" value="OS01G0585100 PROTEIN"/>
    <property type="match status" value="1"/>
</dbReference>
<evidence type="ECO:0000256" key="2">
    <source>
        <dbReference type="ARBA" id="ARBA00006675"/>
    </source>
</evidence>
<evidence type="ECO:0000256" key="3">
    <source>
        <dbReference type="ARBA" id="ARBA00019082"/>
    </source>
</evidence>
<dbReference type="GO" id="GO:0016020">
    <property type="term" value="C:membrane"/>
    <property type="evidence" value="ECO:0007669"/>
    <property type="project" value="UniProtKB-SubCell"/>
</dbReference>
<dbReference type="STRING" id="4572.M7ZJT5"/>
<evidence type="ECO:0000256" key="11">
    <source>
        <dbReference type="ARBA" id="ARBA00023264"/>
    </source>
</evidence>
<evidence type="ECO:0000256" key="9">
    <source>
        <dbReference type="ARBA" id="ARBA00023136"/>
    </source>
</evidence>
<evidence type="ECO:0000256" key="6">
    <source>
        <dbReference type="ARBA" id="ARBA00022692"/>
    </source>
</evidence>
<keyword evidence="11" id="KW-1208">Phospholipid metabolism</keyword>
<dbReference type="GO" id="GO:0016746">
    <property type="term" value="F:acyltransferase activity"/>
    <property type="evidence" value="ECO:0007669"/>
    <property type="project" value="UniProtKB-KW"/>
</dbReference>
<name>M7ZJT5_TRIUA</name>
<reference evidence="13" key="1">
    <citation type="journal article" date="2013" name="Nature">
        <title>Draft genome of the wheat A-genome progenitor Triticum urartu.</title>
        <authorList>
            <person name="Ling H.Q."/>
            <person name="Zhao S."/>
            <person name="Liu D."/>
            <person name="Wang J."/>
            <person name="Sun H."/>
            <person name="Zhang C."/>
            <person name="Fan H."/>
            <person name="Li D."/>
            <person name="Dong L."/>
            <person name="Tao Y."/>
            <person name="Gao C."/>
            <person name="Wu H."/>
            <person name="Li Y."/>
            <person name="Cui Y."/>
            <person name="Guo X."/>
            <person name="Zheng S."/>
            <person name="Wang B."/>
            <person name="Yu K."/>
            <person name="Liang Q."/>
            <person name="Yang W."/>
            <person name="Lou X."/>
            <person name="Chen J."/>
            <person name="Feng M."/>
            <person name="Jian J."/>
            <person name="Zhang X."/>
            <person name="Luo G."/>
            <person name="Jiang Y."/>
            <person name="Liu J."/>
            <person name="Wang Z."/>
            <person name="Sha Y."/>
            <person name="Zhang B."/>
            <person name="Wu H."/>
            <person name="Tang D."/>
            <person name="Shen Q."/>
            <person name="Xue P."/>
            <person name="Zou S."/>
            <person name="Wang X."/>
            <person name="Liu X."/>
            <person name="Wang F."/>
            <person name="Yang Y."/>
            <person name="An X."/>
            <person name="Dong Z."/>
            <person name="Zhang K."/>
            <person name="Zhang X."/>
            <person name="Luo M.C."/>
            <person name="Dvorak J."/>
            <person name="Tong Y."/>
            <person name="Wang J."/>
            <person name="Yang H."/>
            <person name="Li Z."/>
            <person name="Wang D."/>
            <person name="Zhang A."/>
            <person name="Wang J."/>
        </authorList>
    </citation>
    <scope>NUCLEOTIDE SEQUENCE</scope>
</reference>
<keyword evidence="12" id="KW-0012">Acyltransferase</keyword>
<keyword evidence="5" id="KW-0808">Transferase</keyword>
<evidence type="ECO:0000256" key="8">
    <source>
        <dbReference type="ARBA" id="ARBA00023098"/>
    </source>
</evidence>
<keyword evidence="7" id="KW-1133">Transmembrane helix</keyword>
<evidence type="ECO:0000256" key="5">
    <source>
        <dbReference type="ARBA" id="ARBA00022679"/>
    </source>
</evidence>
<dbReference type="PANTHER" id="PTHR31201:SF1">
    <property type="entry name" value="GLYCEROPHOSPHOCHOLINE ACYLTRANSFERASE 1"/>
    <property type="match status" value="1"/>
</dbReference>
<comment type="subcellular location">
    <subcellularLocation>
        <location evidence="1">Membrane</location>
        <topology evidence="1">Multi-pass membrane protein</topology>
    </subcellularLocation>
</comment>
<keyword evidence="9" id="KW-0472">Membrane</keyword>
<dbReference type="EMBL" id="KD115395">
    <property type="protein sequence ID" value="EMS59906.1"/>
    <property type="molecule type" value="Genomic_DNA"/>
</dbReference>
<evidence type="ECO:0000256" key="4">
    <source>
        <dbReference type="ARBA" id="ARBA00022516"/>
    </source>
</evidence>
<comment type="similarity">
    <text evidence="2">Belongs to the GPC1 family.</text>
</comment>
<dbReference type="InterPro" id="IPR021261">
    <property type="entry name" value="GPCAT"/>
</dbReference>
<accession>M7ZJT5</accession>
<keyword evidence="10" id="KW-0594">Phospholipid biosynthesis</keyword>
<dbReference type="eggNOG" id="KOG0017">
    <property type="taxonomic scope" value="Eukaryota"/>
</dbReference>
<proteinExistence type="inferred from homology"/>
<dbReference type="eggNOG" id="KOG2895">
    <property type="taxonomic scope" value="Eukaryota"/>
</dbReference>
<evidence type="ECO:0000256" key="7">
    <source>
        <dbReference type="ARBA" id="ARBA00022989"/>
    </source>
</evidence>
<sequence length="513" mass="59660">MASSEVVEDEASAAAMLANGAADVRRRRDQAKAMLSKQAVKIATKAEEHERFIFKVTHLMGVLGFGTFCYLLGARPQDVPYVYCLFYVIFVPLRWIYYRYKKWHYYLLDFCYYANTFLLVMILFYPKDEKLFMVCFSFAEGPLAWALIVWRCSLVFSSFDKLVSVLIHLLPAAYTLWQLMYFLIVNVLRRQRLLRDPEVMTSYRELSKKAQKANNIWWRLSGLLGDKNRPLMYILLQALFTVATLAFTVPIFLSYRLHGIFQVLKVCAATWNGGSFILEVMPRQVVQKEKKRLEMKPIEQANLKEHMDDPSVLARCPCIPQNVNMIKGMPNLQIWRGVCVGDITTRHLPCQLHDSWRPPWGSNPRSQGYTPFFMVYGAEAVLPSDIRHDSPRVAAYVEANNEQARQDALDLLDEERDLAAARSAIYQQDMRRYHSRQVKSRTFQEGDLMLRLIQDLSDAHKLSPPWEGPFVVSKNLNNGSYYLIDVREHADSRKSEEETRRPWNIAQLRPYYT</sequence>
<dbReference type="Pfam" id="PF10998">
    <property type="entry name" value="DUF2838"/>
    <property type="match status" value="1"/>
</dbReference>
<protein>
    <recommendedName>
        <fullName evidence="3">Glycerophosphocholine acyltransferase 1</fullName>
    </recommendedName>
</protein>
<evidence type="ECO:0000256" key="12">
    <source>
        <dbReference type="ARBA" id="ARBA00023315"/>
    </source>
</evidence>
<evidence type="ECO:0000256" key="10">
    <source>
        <dbReference type="ARBA" id="ARBA00023209"/>
    </source>
</evidence>
<keyword evidence="4" id="KW-0444">Lipid biosynthesis</keyword>
<organism evidence="13">
    <name type="scientific">Triticum urartu</name>
    <name type="common">Red wild einkorn</name>
    <name type="synonym">Crithodium urartu</name>
    <dbReference type="NCBI Taxonomy" id="4572"/>
    <lineage>
        <taxon>Eukaryota</taxon>
        <taxon>Viridiplantae</taxon>
        <taxon>Streptophyta</taxon>
        <taxon>Embryophyta</taxon>
        <taxon>Tracheophyta</taxon>
        <taxon>Spermatophyta</taxon>
        <taxon>Magnoliopsida</taxon>
        <taxon>Liliopsida</taxon>
        <taxon>Poales</taxon>
        <taxon>Poaceae</taxon>
        <taxon>BOP clade</taxon>
        <taxon>Pooideae</taxon>
        <taxon>Triticodae</taxon>
        <taxon>Triticeae</taxon>
        <taxon>Triticinae</taxon>
        <taxon>Triticum</taxon>
    </lineage>
</organism>
<evidence type="ECO:0000256" key="1">
    <source>
        <dbReference type="ARBA" id="ARBA00004141"/>
    </source>
</evidence>
<evidence type="ECO:0000313" key="13">
    <source>
        <dbReference type="EMBL" id="EMS59906.1"/>
    </source>
</evidence>
<gene>
    <name evidence="13" type="ORF">TRIUR3_33110</name>
</gene>
<keyword evidence="6" id="KW-0812">Transmembrane</keyword>